<gene>
    <name evidence="1" type="ORF">K488DRAFT_74916</name>
</gene>
<name>A0ACB8Q5G3_9AGAM</name>
<keyword evidence="2" id="KW-1185">Reference proteome</keyword>
<dbReference type="Proteomes" id="UP000814128">
    <property type="component" value="Unassembled WGS sequence"/>
</dbReference>
<protein>
    <submittedName>
        <fullName evidence="1">Uncharacterized protein</fullName>
    </submittedName>
</protein>
<evidence type="ECO:0000313" key="1">
    <source>
        <dbReference type="EMBL" id="KAI0026981.1"/>
    </source>
</evidence>
<organism evidence="1 2">
    <name type="scientific">Vararia minispora EC-137</name>
    <dbReference type="NCBI Taxonomy" id="1314806"/>
    <lineage>
        <taxon>Eukaryota</taxon>
        <taxon>Fungi</taxon>
        <taxon>Dikarya</taxon>
        <taxon>Basidiomycota</taxon>
        <taxon>Agaricomycotina</taxon>
        <taxon>Agaricomycetes</taxon>
        <taxon>Russulales</taxon>
        <taxon>Lachnocladiaceae</taxon>
        <taxon>Vararia</taxon>
    </lineage>
</organism>
<sequence>MPASIDTSFFAETLPHYTFGSCSEIGRDPAPVDRPFDFESYDTTGSLPDFVFGAHNSPPPDKPSSTSSQCHKTCTDPLLPSNSPCVEASGQALPLYMTPPTSCLVCLLPAELLGKCFWHMLEDESQSIMKTGLSLDVPPIWSVVLNVCSWWREVAEGHMPLWQTIHLSDARWVAFSVGHSAPLPLAVHMRGSFSKSSLRALSQHFHRVQAFHIDWRFLIPHHELRREMPALRQLDLCGDVLHFLNGAGQTTRCMMNLGDVTTSAFFHRPLPNLRILRLDGFNVPLDFRPLVEALVVLDLRNIQLWSSVYEFVSTLRGLPGLVELRLTSCLTLQTLGTNDSLVPIRLPNLRILHLSDLASGVLLATKLMIYPDSASVTLDCASVLPDDAQQLACLLTRNPTSPYVLSLAGSHTSSCQLRYALFGNELCVTHDSLSDALPFLTAFLSALPTQTVREVEVDRLYLLRRSEPWASYFPFSAVESVTLSGMSGVGLLGALAVPVSLADDALFPRLRKVCLRQIVRNPLHVEIPEDTYKAVSRAMQSRREMGQVLWLDIRASDISRDQVESVQMSFGRDAVVWDGCEVAS</sequence>
<dbReference type="EMBL" id="MU274065">
    <property type="protein sequence ID" value="KAI0026981.1"/>
    <property type="molecule type" value="Genomic_DNA"/>
</dbReference>
<reference evidence="1" key="2">
    <citation type="journal article" date="2022" name="New Phytol.">
        <title>Evolutionary transition to the ectomycorrhizal habit in the genomes of a hyperdiverse lineage of mushroom-forming fungi.</title>
        <authorList>
            <person name="Looney B."/>
            <person name="Miyauchi S."/>
            <person name="Morin E."/>
            <person name="Drula E."/>
            <person name="Courty P.E."/>
            <person name="Kohler A."/>
            <person name="Kuo A."/>
            <person name="LaButti K."/>
            <person name="Pangilinan J."/>
            <person name="Lipzen A."/>
            <person name="Riley R."/>
            <person name="Andreopoulos W."/>
            <person name="He G."/>
            <person name="Johnson J."/>
            <person name="Nolan M."/>
            <person name="Tritt A."/>
            <person name="Barry K.W."/>
            <person name="Grigoriev I.V."/>
            <person name="Nagy L.G."/>
            <person name="Hibbett D."/>
            <person name="Henrissat B."/>
            <person name="Matheny P.B."/>
            <person name="Labbe J."/>
            <person name="Martin F.M."/>
        </authorList>
    </citation>
    <scope>NUCLEOTIDE SEQUENCE</scope>
    <source>
        <strain evidence="1">EC-137</strain>
    </source>
</reference>
<evidence type="ECO:0000313" key="2">
    <source>
        <dbReference type="Proteomes" id="UP000814128"/>
    </source>
</evidence>
<reference evidence="1" key="1">
    <citation type="submission" date="2021-02" db="EMBL/GenBank/DDBJ databases">
        <authorList>
            <consortium name="DOE Joint Genome Institute"/>
            <person name="Ahrendt S."/>
            <person name="Looney B.P."/>
            <person name="Miyauchi S."/>
            <person name="Morin E."/>
            <person name="Drula E."/>
            <person name="Courty P.E."/>
            <person name="Chicoki N."/>
            <person name="Fauchery L."/>
            <person name="Kohler A."/>
            <person name="Kuo A."/>
            <person name="Labutti K."/>
            <person name="Pangilinan J."/>
            <person name="Lipzen A."/>
            <person name="Riley R."/>
            <person name="Andreopoulos W."/>
            <person name="He G."/>
            <person name="Johnson J."/>
            <person name="Barry K.W."/>
            <person name="Grigoriev I.V."/>
            <person name="Nagy L."/>
            <person name="Hibbett D."/>
            <person name="Henrissat B."/>
            <person name="Matheny P.B."/>
            <person name="Labbe J."/>
            <person name="Martin F."/>
        </authorList>
    </citation>
    <scope>NUCLEOTIDE SEQUENCE</scope>
    <source>
        <strain evidence="1">EC-137</strain>
    </source>
</reference>
<accession>A0ACB8Q5G3</accession>
<proteinExistence type="predicted"/>
<comment type="caution">
    <text evidence="1">The sequence shown here is derived from an EMBL/GenBank/DDBJ whole genome shotgun (WGS) entry which is preliminary data.</text>
</comment>